<dbReference type="Pfam" id="PF01526">
    <property type="entry name" value="DDE_Tnp_Tn3"/>
    <property type="match status" value="1"/>
</dbReference>
<dbReference type="Proteomes" id="UP000776164">
    <property type="component" value="Unassembled WGS sequence"/>
</dbReference>
<feature type="domain" description="DUF4158" evidence="6">
    <location>
        <begin position="5"/>
        <end position="170"/>
    </location>
</feature>
<dbReference type="Pfam" id="PF13700">
    <property type="entry name" value="DUF4158"/>
    <property type="match status" value="1"/>
</dbReference>
<evidence type="ECO:0000256" key="4">
    <source>
        <dbReference type="ARBA" id="ARBA00023172"/>
    </source>
</evidence>
<comment type="similarity">
    <text evidence="1">Belongs to the transposase 7 family.</text>
</comment>
<gene>
    <name evidence="7" type="ORF">JOE66_001759</name>
</gene>
<dbReference type="EMBL" id="JAFBBU010000001">
    <property type="protein sequence ID" value="MBM7472125.1"/>
    <property type="molecule type" value="Genomic_DNA"/>
</dbReference>
<keyword evidence="2" id="KW-0815">Transposition</keyword>
<feature type="domain" description="Tn3 transposase DDE" evidence="5">
    <location>
        <begin position="604"/>
        <end position="995"/>
    </location>
</feature>
<reference evidence="7 8" key="1">
    <citation type="submission" date="2021-01" db="EMBL/GenBank/DDBJ databases">
        <title>Sequencing the genomes of 1000 actinobacteria strains.</title>
        <authorList>
            <person name="Klenk H.-P."/>
        </authorList>
    </citation>
    <scope>NUCLEOTIDE SEQUENCE [LARGE SCALE GENOMIC DNA]</scope>
    <source>
        <strain evidence="7 8">DSM 13057</strain>
    </source>
</reference>
<organism evidence="7 8">
    <name type="scientific">Subtercola frigoramans</name>
    <dbReference type="NCBI Taxonomy" id="120298"/>
    <lineage>
        <taxon>Bacteria</taxon>
        <taxon>Bacillati</taxon>
        <taxon>Actinomycetota</taxon>
        <taxon>Actinomycetes</taxon>
        <taxon>Micrococcales</taxon>
        <taxon>Microbacteriaceae</taxon>
        <taxon>Subtercola</taxon>
    </lineage>
</organism>
<evidence type="ECO:0000256" key="2">
    <source>
        <dbReference type="ARBA" id="ARBA00022578"/>
    </source>
</evidence>
<evidence type="ECO:0000259" key="6">
    <source>
        <dbReference type="Pfam" id="PF13700"/>
    </source>
</evidence>
<keyword evidence="3" id="KW-0238">DNA-binding</keyword>
<evidence type="ECO:0000313" key="7">
    <source>
        <dbReference type="EMBL" id="MBM7472125.1"/>
    </source>
</evidence>
<proteinExistence type="inferred from homology"/>
<accession>A0ABS2L4V1</accession>
<name>A0ABS2L4V1_9MICO</name>
<dbReference type="InterPro" id="IPR047653">
    <property type="entry name" value="Tn3-like_transpos"/>
</dbReference>
<evidence type="ECO:0000259" key="5">
    <source>
        <dbReference type="Pfam" id="PF01526"/>
    </source>
</evidence>
<evidence type="ECO:0000313" key="8">
    <source>
        <dbReference type="Proteomes" id="UP000776164"/>
    </source>
</evidence>
<evidence type="ECO:0000256" key="1">
    <source>
        <dbReference type="ARBA" id="ARBA00009402"/>
    </source>
</evidence>
<keyword evidence="8" id="KW-1185">Reference proteome</keyword>
<comment type="caution">
    <text evidence="7">The sequence shown here is derived from an EMBL/GenBank/DDBJ whole genome shotgun (WGS) entry which is preliminary data.</text>
</comment>
<dbReference type="InterPro" id="IPR025296">
    <property type="entry name" value="DUF4158"/>
</dbReference>
<keyword evidence="4" id="KW-0233">DNA recombination</keyword>
<dbReference type="RefSeq" id="WP_205108618.1">
    <property type="nucleotide sequence ID" value="NZ_BAAAHT010000013.1"/>
</dbReference>
<dbReference type="InterPro" id="IPR002513">
    <property type="entry name" value="Tn3_Tnp_DDE_dom"/>
</dbReference>
<sequence length="1021" mass="112778">MPVEFLTDDEVAAYGRFTAVPSRADLERAFFLDDEDRALVGVRRGEHSQLGFALQLVTVRWLGVFLEDPVDVPLVVVDFVAEQLGVDDSSRVREYTGRRATAFEHQLLIRREYGWVDFTVVEAEFVKWVSARAWTSGDGPKAIFADALDWLRRRKVLLPGVSTLARLIARLRQEAAERLWGDLEALVTSSQRHVLEQLLDVPPGSRVSDLERWRKGVTPRASGPSIIKALDQVAEVTGLGLARVGVEDMVPQQRLDELAKYGMRADASTLRRHPPGRRVATLLATVRHLEGKSIDDALELFDLLMVTELLSKARSASDKDKVRTHPRLAKASARLAAAVEVLFDAEGWGEQVRIGQIWEAIEEVVSREQVRAALIVVTENVPPADTDEGDDWRSELVKRFSTVSGFLKVLTQVIPFGANAEGAPVLAAMTAVADVLAHRSRLAAPLIGGHLIDGPVVTGPWRRLVFGHPAHQGGAVNRHAYALCVLERFWRCLKRREIFAETSTKWRNPQAALLDGERWQAIRTDTLTALGLPESPDALLAEHAQALDATLREVGGRLSANPNTRVDEDSRIHLTGLKGVEEPPSLVDLRSRTTAMLPRVELPEMILEVMGWVPELPAAFTAASGGQARMGDLRLSIAACLTAHSLNVGYRPIAKKGVPALERSRLSHVYQNYFRPETLSAANVPLVDAQATLRLAQAWGGGLVAAVDGMRFVVPVPAAFARPNRKYFGSKRGMTWLNAINDRGMGCGAKIVSGTIRDSLHMVDVIFGFDGGALPDVVVTDTGSYSDLVFGLLELLGISYRPALADLPDQKGWRINTGADYGPLNTFARGKVDLGKIRRNWDDIVRVVSSIYTGSVRAYDVVTMLQRDGHPTALGEAIAAYGRIFKTLHILTYIDVDESYRRDIKDIRNLQENRHSLARKICHGKRGELYHHYERGLENQLGALGLVLNCATLWTTRYLDAAVTQLRNQGYPIREDDLARLSPFVHSHLGVLGTYTFATPNLAPGKIRDLRDPDTNEDDEA</sequence>
<evidence type="ECO:0000256" key="3">
    <source>
        <dbReference type="ARBA" id="ARBA00023125"/>
    </source>
</evidence>
<dbReference type="NCBIfam" id="NF033527">
    <property type="entry name" value="transpos_Tn3"/>
    <property type="match status" value="1"/>
</dbReference>
<protein>
    <submittedName>
        <fullName evidence="7">TnpA family transposase</fullName>
    </submittedName>
</protein>